<proteinExistence type="predicted"/>
<keyword evidence="2" id="KW-1185">Reference proteome</keyword>
<geneLocation type="plasmid" evidence="1 2">
    <name>pKRAD01</name>
</geneLocation>
<evidence type="ECO:0008006" key="3">
    <source>
        <dbReference type="Google" id="ProtNLM"/>
    </source>
</evidence>
<dbReference type="PROSITE" id="PS51257">
    <property type="entry name" value="PROKAR_LIPOPROTEIN"/>
    <property type="match status" value="1"/>
</dbReference>
<dbReference type="OrthoDB" id="2567404at2"/>
<dbReference type="KEGG" id="kra:Krad_4525"/>
<gene>
    <name evidence="1" type="ordered locus">Krad_4525</name>
</gene>
<name>A6WGP5_KINRD</name>
<sequence length="149" mass="15963">MRIKHVVRSLYPVVALAVAVGCSTPDESRSTRDWAADYCPQPSGEDQTVAIDWVPFVVVDGVTYSTDYSPGSVLSEEQVGDVVASVRCRIKDIVFDPEFVPREGDAAYLPIGTEVHAVAGSSVTTRVAALEDGTWRVYEADRGAAEVGG</sequence>
<dbReference type="AlphaFoldDB" id="A6WGP5"/>
<evidence type="ECO:0000313" key="1">
    <source>
        <dbReference type="EMBL" id="ABS05984.1"/>
    </source>
</evidence>
<dbReference type="EMBL" id="CP000751">
    <property type="protein sequence ID" value="ABS05984.1"/>
    <property type="molecule type" value="Genomic_DNA"/>
</dbReference>
<dbReference type="RefSeq" id="WP_012002038.1">
    <property type="nucleotide sequence ID" value="NC_009806.1"/>
</dbReference>
<accession>A6WGP5</accession>
<dbReference type="HOGENOM" id="CLU_1747195_0_0_11"/>
<reference evidence="2" key="1">
    <citation type="journal article" date="2008" name="PLoS ONE">
        <title>Survival in nuclear waste, extreme resistance, and potential applications gleaned from the genome sequence of Kineococcus radiotolerans SRS30216.</title>
        <authorList>
            <person name="Bagwell C.E."/>
            <person name="Bhat S."/>
            <person name="Hawkins G.M."/>
            <person name="Smith B.W."/>
            <person name="Biswas T."/>
            <person name="Hoover T.R."/>
            <person name="Saunders E."/>
            <person name="Han C.S."/>
            <person name="Tsodikov O.V."/>
            <person name="Shimkets L.J."/>
        </authorList>
    </citation>
    <scope>NUCLEOTIDE SEQUENCE [LARGE SCALE GENOMIC DNA]</scope>
    <source>
        <strain evidence="2">ATCC BAA-149 / DSM 14245 / SRS30216</strain>
    </source>
</reference>
<dbReference type="Proteomes" id="UP000001116">
    <property type="component" value="Plasmid pKRAD01"/>
</dbReference>
<organism evidence="1 2">
    <name type="scientific">Kineococcus radiotolerans (strain ATCC BAA-149 / DSM 14245 / SRS30216)</name>
    <dbReference type="NCBI Taxonomy" id="266940"/>
    <lineage>
        <taxon>Bacteria</taxon>
        <taxon>Bacillati</taxon>
        <taxon>Actinomycetota</taxon>
        <taxon>Actinomycetes</taxon>
        <taxon>Kineosporiales</taxon>
        <taxon>Kineosporiaceae</taxon>
        <taxon>Kineococcus</taxon>
    </lineage>
</organism>
<evidence type="ECO:0000313" key="2">
    <source>
        <dbReference type="Proteomes" id="UP000001116"/>
    </source>
</evidence>
<keyword evidence="1" id="KW-0614">Plasmid</keyword>
<protein>
    <recommendedName>
        <fullName evidence="3">Lipoprotein</fullName>
    </recommendedName>
</protein>